<dbReference type="GO" id="GO:0006313">
    <property type="term" value="P:DNA transposition"/>
    <property type="evidence" value="ECO:0007669"/>
    <property type="project" value="InterPro"/>
</dbReference>
<dbReference type="Pfam" id="PF02371">
    <property type="entry name" value="Transposase_20"/>
    <property type="match status" value="1"/>
</dbReference>
<dbReference type="InterPro" id="IPR003346">
    <property type="entry name" value="Transposase_20"/>
</dbReference>
<keyword evidence="1" id="KW-0175">Coiled coil</keyword>
<sequence length="330" mass="36834">MHIGVDVGKECLDICYPNGSKEHIGNTKRSRAKLIRKAKAMSAIVSFEATGPYEENLADECLAAGVPAVRLDAWKTRKYAESQGMLEKTDAIDCEMIRDFAASLRPEQLRFVRPMSDGYRRLKRATSVRRNLVKARTLVVNQLESILDKDVRASVSRVIDALERQIEKMDALCTEAIRSDEKMNALAVRFEQVVGVGPVLISTMLSSCPDIGSFTSKGIAKMAGVAPIENKSCTIRKKSKPRRGRRELRSALYMAAVSACHSNHLLEPVYKRFTDRGMPRRVALIALARHIAILMNYIAKYPDFNPAVDPKKEALLALPKRKPGRPRKSP</sequence>
<dbReference type="NCBIfam" id="NF033542">
    <property type="entry name" value="transpos_IS110"/>
    <property type="match status" value="1"/>
</dbReference>
<dbReference type="GO" id="GO:0003677">
    <property type="term" value="F:DNA binding"/>
    <property type="evidence" value="ECO:0007669"/>
    <property type="project" value="InterPro"/>
</dbReference>
<evidence type="ECO:0000313" key="4">
    <source>
        <dbReference type="EMBL" id="CRY94074.1"/>
    </source>
</evidence>
<evidence type="ECO:0000259" key="2">
    <source>
        <dbReference type="Pfam" id="PF01548"/>
    </source>
</evidence>
<dbReference type="EMBL" id="LN852837">
    <property type="protein sequence ID" value="CRY94074.1"/>
    <property type="molecule type" value="Genomic_DNA"/>
</dbReference>
<dbReference type="InterPro" id="IPR047650">
    <property type="entry name" value="Transpos_IS110"/>
</dbReference>
<dbReference type="AlphaFoldDB" id="A0A0H5PY41"/>
<feature type="domain" description="Transposase IS110-like N-terminal" evidence="2">
    <location>
        <begin position="3"/>
        <end position="148"/>
    </location>
</feature>
<reference evidence="4" key="2">
    <citation type="submission" date="2015-07" db="EMBL/GenBank/DDBJ databases">
        <title>Plasmids, circular viruses and viroids from rat gut.</title>
        <authorList>
            <person name="Jorgensen T.J."/>
            <person name="Hansen M.A."/>
            <person name="Xu Z."/>
            <person name="Tabak M.A."/>
            <person name="Sorensen S.J."/>
            <person name="Hansen L.H."/>
        </authorList>
    </citation>
    <scope>NUCLEOTIDE SEQUENCE</scope>
    <source>
        <strain evidence="4">RGRH0147</strain>
    </source>
</reference>
<proteinExistence type="predicted"/>
<dbReference type="Pfam" id="PF01548">
    <property type="entry name" value="DEDD_Tnp_IS110"/>
    <property type="match status" value="1"/>
</dbReference>
<dbReference type="GO" id="GO:0004803">
    <property type="term" value="F:transposase activity"/>
    <property type="evidence" value="ECO:0007669"/>
    <property type="project" value="InterPro"/>
</dbReference>
<feature type="coiled-coil region" evidence="1">
    <location>
        <begin position="152"/>
        <end position="179"/>
    </location>
</feature>
<organism evidence="4">
    <name type="scientific">uncultured prokaryote</name>
    <dbReference type="NCBI Taxonomy" id="198431"/>
    <lineage>
        <taxon>unclassified sequences</taxon>
        <taxon>environmental samples</taxon>
    </lineage>
</organism>
<evidence type="ECO:0000259" key="3">
    <source>
        <dbReference type="Pfam" id="PF02371"/>
    </source>
</evidence>
<evidence type="ECO:0000256" key="1">
    <source>
        <dbReference type="SAM" id="Coils"/>
    </source>
</evidence>
<name>A0A0H5PY41_9ZZZZ</name>
<reference evidence="4" key="1">
    <citation type="submission" date="2015-06" db="EMBL/GenBank/DDBJ databases">
        <authorList>
            <person name="Joergensen T."/>
        </authorList>
    </citation>
    <scope>NUCLEOTIDE SEQUENCE</scope>
    <source>
        <strain evidence="4">RGRH0147</strain>
    </source>
</reference>
<feature type="domain" description="Transposase IS116/IS110/IS902 C-terminal" evidence="3">
    <location>
        <begin position="189"/>
        <end position="266"/>
    </location>
</feature>
<protein>
    <submittedName>
        <fullName evidence="4">Uncharacterized protein</fullName>
    </submittedName>
</protein>
<dbReference type="PANTHER" id="PTHR33055:SF13">
    <property type="entry name" value="TRANSPOSASE"/>
    <property type="match status" value="1"/>
</dbReference>
<dbReference type="InterPro" id="IPR002525">
    <property type="entry name" value="Transp_IS110-like_N"/>
</dbReference>
<dbReference type="PANTHER" id="PTHR33055">
    <property type="entry name" value="TRANSPOSASE FOR INSERTION SEQUENCE ELEMENT IS1111A"/>
    <property type="match status" value="1"/>
</dbReference>
<accession>A0A0H5PY41</accession>